<protein>
    <recommendedName>
        <fullName evidence="5">Lipoprotein</fullName>
    </recommendedName>
</protein>
<feature type="chain" id="PRO_5046260417" description="Lipoprotein" evidence="2">
    <location>
        <begin position="22"/>
        <end position="160"/>
    </location>
</feature>
<name>A0ABN1QY78_9ACTN</name>
<dbReference type="EMBL" id="BAAAHQ010000043">
    <property type="protein sequence ID" value="GAA0949143.1"/>
    <property type="molecule type" value="Genomic_DNA"/>
</dbReference>
<sequence length="160" mass="17184">MNTWFAAATAAAVLLTTPAGCATGDRRSDTTHPRGIEGCDHTLAKTTAVQIADEAPKVRVSLRVTCTEPVVTTLLTHIRLEHNTARAGGTWLEAGTEMFNHPPGLAQTYTMLHTPCVSGRYRITARMDGTFVNGERFHATENNGRSGTHVNCEKPARVGG</sequence>
<evidence type="ECO:0000256" key="2">
    <source>
        <dbReference type="SAM" id="SignalP"/>
    </source>
</evidence>
<evidence type="ECO:0000256" key="1">
    <source>
        <dbReference type="SAM" id="MobiDB-lite"/>
    </source>
</evidence>
<reference evidence="3 4" key="1">
    <citation type="journal article" date="2019" name="Int. J. Syst. Evol. Microbiol.">
        <title>The Global Catalogue of Microorganisms (GCM) 10K type strain sequencing project: providing services to taxonomists for standard genome sequencing and annotation.</title>
        <authorList>
            <consortium name="The Broad Institute Genomics Platform"/>
            <consortium name="The Broad Institute Genome Sequencing Center for Infectious Disease"/>
            <person name="Wu L."/>
            <person name="Ma J."/>
        </authorList>
    </citation>
    <scope>NUCLEOTIDE SEQUENCE [LARGE SCALE GENOMIC DNA]</scope>
    <source>
        <strain evidence="3 4">JCM 11136</strain>
    </source>
</reference>
<keyword evidence="4" id="KW-1185">Reference proteome</keyword>
<evidence type="ECO:0000313" key="4">
    <source>
        <dbReference type="Proteomes" id="UP001501578"/>
    </source>
</evidence>
<feature type="compositionally biased region" description="Polar residues" evidence="1">
    <location>
        <begin position="140"/>
        <end position="149"/>
    </location>
</feature>
<dbReference type="Proteomes" id="UP001501578">
    <property type="component" value="Unassembled WGS sequence"/>
</dbReference>
<comment type="caution">
    <text evidence="3">The sequence shown here is derived from an EMBL/GenBank/DDBJ whole genome shotgun (WGS) entry which is preliminary data.</text>
</comment>
<evidence type="ECO:0000313" key="3">
    <source>
        <dbReference type="EMBL" id="GAA0949143.1"/>
    </source>
</evidence>
<accession>A0ABN1QY78</accession>
<feature type="compositionally biased region" description="Basic and acidic residues" evidence="1">
    <location>
        <begin position="151"/>
        <end position="160"/>
    </location>
</feature>
<dbReference type="RefSeq" id="WP_343954246.1">
    <property type="nucleotide sequence ID" value="NZ_BAAAHQ010000043.1"/>
</dbReference>
<organism evidence="3 4">
    <name type="scientific">Nonomuraea longicatena</name>
    <dbReference type="NCBI Taxonomy" id="83682"/>
    <lineage>
        <taxon>Bacteria</taxon>
        <taxon>Bacillati</taxon>
        <taxon>Actinomycetota</taxon>
        <taxon>Actinomycetes</taxon>
        <taxon>Streptosporangiales</taxon>
        <taxon>Streptosporangiaceae</taxon>
        <taxon>Nonomuraea</taxon>
    </lineage>
</organism>
<feature type="region of interest" description="Disordered" evidence="1">
    <location>
        <begin position="138"/>
        <end position="160"/>
    </location>
</feature>
<feature type="signal peptide" evidence="2">
    <location>
        <begin position="1"/>
        <end position="21"/>
    </location>
</feature>
<evidence type="ECO:0008006" key="5">
    <source>
        <dbReference type="Google" id="ProtNLM"/>
    </source>
</evidence>
<proteinExistence type="predicted"/>
<gene>
    <name evidence="3" type="ORF">GCM10009560_67100</name>
</gene>
<keyword evidence="2" id="KW-0732">Signal</keyword>